<protein>
    <submittedName>
        <fullName evidence="1">Uncharacterized protein</fullName>
    </submittedName>
</protein>
<dbReference type="EMBL" id="CBSX010000152">
    <property type="protein sequence ID" value="CDH06573.1"/>
    <property type="molecule type" value="Genomic_DNA"/>
</dbReference>
<proteinExistence type="predicted"/>
<dbReference type="Proteomes" id="UP000028483">
    <property type="component" value="Unassembled WGS sequence"/>
</dbReference>
<name>A0A077P7S7_XENBV</name>
<reference evidence="1" key="1">
    <citation type="submission" date="2013-07" db="EMBL/GenBank/DDBJ databases">
        <title>Sub-species coevolution in mutualistic symbiosis.</title>
        <authorList>
            <person name="Murfin K."/>
            <person name="Klassen J."/>
            <person name="Lee M."/>
            <person name="Forst S."/>
            <person name="Stock P."/>
            <person name="Goodrich-Blair H."/>
        </authorList>
    </citation>
    <scope>NUCLEOTIDE SEQUENCE [LARGE SCALE GENOMIC DNA]</scope>
    <source>
        <strain evidence="1">Oregonense</strain>
    </source>
</reference>
<evidence type="ECO:0000313" key="1">
    <source>
        <dbReference type="EMBL" id="CDH06573.1"/>
    </source>
</evidence>
<sequence length="94" mass="10517">MLTSTLSLALTFGLMIMRPSATIARQVLKGVFVISEYFSNETYGDSMLMLKIMLPIHTSPKILHSTEINNACHAGYRAAVFFCNSLQLFTLIDR</sequence>
<organism evidence="1">
    <name type="scientific">Xenorhabdus bovienii str. oregonense</name>
    <dbReference type="NCBI Taxonomy" id="1398202"/>
    <lineage>
        <taxon>Bacteria</taxon>
        <taxon>Pseudomonadati</taxon>
        <taxon>Pseudomonadota</taxon>
        <taxon>Gammaproteobacteria</taxon>
        <taxon>Enterobacterales</taxon>
        <taxon>Morganellaceae</taxon>
        <taxon>Xenorhabdus</taxon>
    </lineage>
</organism>
<accession>A0A077P7S7</accession>
<gene>
    <name evidence="1" type="ORF">XBO1_2350034</name>
</gene>
<dbReference type="AlphaFoldDB" id="A0A077P7S7"/>
<comment type="caution">
    <text evidence="1">The sequence shown here is derived from an EMBL/GenBank/DDBJ whole genome shotgun (WGS) entry which is preliminary data.</text>
</comment>
<dbReference type="HOGENOM" id="CLU_185404_0_0_6"/>